<accession>A0ACC1R6N2</accession>
<evidence type="ECO:0000313" key="2">
    <source>
        <dbReference type="Proteomes" id="UP001148737"/>
    </source>
</evidence>
<reference evidence="1" key="1">
    <citation type="submission" date="2022-07" db="EMBL/GenBank/DDBJ databases">
        <title>Genome Sequence of Lecanicillium saksenae.</title>
        <authorList>
            <person name="Buettner E."/>
        </authorList>
    </citation>
    <scope>NUCLEOTIDE SEQUENCE</scope>
    <source>
        <strain evidence="1">VT-O1</strain>
    </source>
</reference>
<evidence type="ECO:0000313" key="1">
    <source>
        <dbReference type="EMBL" id="KAJ3497482.1"/>
    </source>
</evidence>
<gene>
    <name evidence="1" type="ORF">NLG97_g1862</name>
</gene>
<protein>
    <submittedName>
        <fullName evidence="1">Uncharacterized protein</fullName>
    </submittedName>
</protein>
<name>A0ACC1R6N2_9HYPO</name>
<dbReference type="Proteomes" id="UP001148737">
    <property type="component" value="Unassembled WGS sequence"/>
</dbReference>
<keyword evidence="2" id="KW-1185">Reference proteome</keyword>
<proteinExistence type="predicted"/>
<sequence length="250" mass="27699">METSTPTIPARKQAFLIAQTTLLSQPIAPSRDWRATNDASDTPIPHRLVDDAIFKLNRTIEEQCRRAYAPQASRNLAEQISTIYTKQMDRREGGIDDVDGGVGKEVDLTNGATIETLPPSWPSEKETAAKPAGAQSYSQSVARLVELSKERQQVQLRMAQLRRLQSSIEPLRTSEFGKGVQENLVTHGGAVERELERMRDLLDRVSGQVDSLRDASASSRSRGIVNVDELRASRKRAVDDFLADSKVFPG</sequence>
<organism evidence="1 2">
    <name type="scientific">Lecanicillium saksenae</name>
    <dbReference type="NCBI Taxonomy" id="468837"/>
    <lineage>
        <taxon>Eukaryota</taxon>
        <taxon>Fungi</taxon>
        <taxon>Dikarya</taxon>
        <taxon>Ascomycota</taxon>
        <taxon>Pezizomycotina</taxon>
        <taxon>Sordariomycetes</taxon>
        <taxon>Hypocreomycetidae</taxon>
        <taxon>Hypocreales</taxon>
        <taxon>Cordycipitaceae</taxon>
        <taxon>Lecanicillium</taxon>
    </lineage>
</organism>
<comment type="caution">
    <text evidence="1">The sequence shown here is derived from an EMBL/GenBank/DDBJ whole genome shotgun (WGS) entry which is preliminary data.</text>
</comment>
<dbReference type="EMBL" id="JANAKD010000108">
    <property type="protein sequence ID" value="KAJ3497482.1"/>
    <property type="molecule type" value="Genomic_DNA"/>
</dbReference>